<accession>A0A059A4B9</accession>
<dbReference type="SUPFAM" id="SSF47113">
    <property type="entry name" value="Histone-fold"/>
    <property type="match status" value="1"/>
</dbReference>
<keyword evidence="4" id="KW-0234">DNA repair</keyword>
<evidence type="ECO:0000313" key="5">
    <source>
        <dbReference type="EMBL" id="KCW48511.1"/>
    </source>
</evidence>
<comment type="similarity">
    <text evidence="1">Belongs to the TAF9 family. CENP-S/MHF1 subfamily.</text>
</comment>
<dbReference type="Gramene" id="KCW48511">
    <property type="protein sequence ID" value="KCW48511"/>
    <property type="gene ID" value="EUGRSUZ_K02194"/>
</dbReference>
<evidence type="ECO:0008006" key="6">
    <source>
        <dbReference type="Google" id="ProtNLM"/>
    </source>
</evidence>
<dbReference type="PANTHER" id="PTHR22980">
    <property type="entry name" value="CORTISTATIN"/>
    <property type="match status" value="1"/>
</dbReference>
<organism evidence="5">
    <name type="scientific">Eucalyptus grandis</name>
    <name type="common">Flooded gum</name>
    <dbReference type="NCBI Taxonomy" id="71139"/>
    <lineage>
        <taxon>Eukaryota</taxon>
        <taxon>Viridiplantae</taxon>
        <taxon>Streptophyta</taxon>
        <taxon>Embryophyta</taxon>
        <taxon>Tracheophyta</taxon>
        <taxon>Spermatophyta</taxon>
        <taxon>Magnoliopsida</taxon>
        <taxon>eudicotyledons</taxon>
        <taxon>Gunneridae</taxon>
        <taxon>Pentapetalae</taxon>
        <taxon>rosids</taxon>
        <taxon>malvids</taxon>
        <taxon>Myrtales</taxon>
        <taxon>Myrtaceae</taxon>
        <taxon>Myrtoideae</taxon>
        <taxon>Eucalypteae</taxon>
        <taxon>Eucalyptus</taxon>
    </lineage>
</organism>
<dbReference type="InterPro" id="IPR009072">
    <property type="entry name" value="Histone-fold"/>
</dbReference>
<dbReference type="InterPro" id="IPR029003">
    <property type="entry name" value="CENP-S/Mhf1"/>
</dbReference>
<keyword evidence="2" id="KW-0227">DNA damage</keyword>
<sequence>MESERIAGEDRDMDGEFDSVREVSRDRFRLSSISIANAQARRSGSEISEPVVACLADLAFQFSEQLAKDLERFAHHAGRKSVNTDDVILSSTLAAPPSRFFQLLVLIYCCVAAHRNEHLAVSLRSFCDELKLKEPQSLKKRKRLPAKEAKATTSAVHISDL</sequence>
<evidence type="ECO:0000256" key="4">
    <source>
        <dbReference type="ARBA" id="ARBA00023204"/>
    </source>
</evidence>
<evidence type="ECO:0000256" key="1">
    <source>
        <dbReference type="ARBA" id="ARBA00006612"/>
    </source>
</evidence>
<dbReference type="GO" id="GO:0071821">
    <property type="term" value="C:FANCM-MHF complex"/>
    <property type="evidence" value="ECO:0000318"/>
    <property type="project" value="GO_Central"/>
</dbReference>
<evidence type="ECO:0000256" key="2">
    <source>
        <dbReference type="ARBA" id="ARBA00022763"/>
    </source>
</evidence>
<evidence type="ECO:0000256" key="3">
    <source>
        <dbReference type="ARBA" id="ARBA00023125"/>
    </source>
</evidence>
<dbReference type="GO" id="GO:0046982">
    <property type="term" value="F:protein heterodimerization activity"/>
    <property type="evidence" value="ECO:0007669"/>
    <property type="project" value="InterPro"/>
</dbReference>
<dbReference type="EMBL" id="KK198763">
    <property type="protein sequence ID" value="KCW48511.1"/>
    <property type="molecule type" value="Genomic_DNA"/>
</dbReference>
<dbReference type="CDD" id="cd22919">
    <property type="entry name" value="HFD_CENP-S"/>
    <property type="match status" value="1"/>
</dbReference>
<proteinExistence type="inferred from homology"/>
<dbReference type="InParanoid" id="A0A059A4B9"/>
<dbReference type="GO" id="GO:0006281">
    <property type="term" value="P:DNA repair"/>
    <property type="evidence" value="ECO:0007669"/>
    <property type="project" value="UniProtKB-KW"/>
</dbReference>
<reference evidence="5" key="1">
    <citation type="submission" date="2013-07" db="EMBL/GenBank/DDBJ databases">
        <title>The genome of Eucalyptus grandis.</title>
        <authorList>
            <person name="Schmutz J."/>
            <person name="Hayes R."/>
            <person name="Myburg A."/>
            <person name="Tuskan G."/>
            <person name="Grattapaglia D."/>
            <person name="Rokhsar D.S."/>
        </authorList>
    </citation>
    <scope>NUCLEOTIDE SEQUENCE</scope>
    <source>
        <tissue evidence="5">Leaf extractions</tissue>
    </source>
</reference>
<gene>
    <name evidence="5" type="ORF">EUGRSUZ_K02194</name>
</gene>
<dbReference type="Gene3D" id="1.10.20.10">
    <property type="entry name" value="Histone, subunit A"/>
    <property type="match status" value="1"/>
</dbReference>
<dbReference type="Pfam" id="PF15630">
    <property type="entry name" value="CENP-S"/>
    <property type="match status" value="1"/>
</dbReference>
<dbReference type="PANTHER" id="PTHR22980:SF0">
    <property type="entry name" value="CENTROMERE PROTEIN S"/>
    <property type="match status" value="1"/>
</dbReference>
<dbReference type="STRING" id="71139.A0A059A4B9"/>
<keyword evidence="3" id="KW-0238">DNA-binding</keyword>
<dbReference type="GO" id="GO:0031297">
    <property type="term" value="P:replication fork processing"/>
    <property type="evidence" value="ECO:0000318"/>
    <property type="project" value="GO_Central"/>
</dbReference>
<dbReference type="GO" id="GO:0000712">
    <property type="term" value="P:resolution of meiotic recombination intermediates"/>
    <property type="evidence" value="ECO:0000318"/>
    <property type="project" value="GO_Central"/>
</dbReference>
<dbReference type="GO" id="GO:0003682">
    <property type="term" value="F:chromatin binding"/>
    <property type="evidence" value="ECO:0000318"/>
    <property type="project" value="GO_Central"/>
</dbReference>
<dbReference type="GO" id="GO:0003677">
    <property type="term" value="F:DNA binding"/>
    <property type="evidence" value="ECO:0007669"/>
    <property type="project" value="UniProtKB-KW"/>
</dbReference>
<dbReference type="AlphaFoldDB" id="A0A059A4B9"/>
<protein>
    <recommendedName>
        <fullName evidence="6">Centromere protein S</fullName>
    </recommendedName>
</protein>
<name>A0A059A4B9_EUCGR</name>